<comment type="catalytic activity">
    <reaction evidence="14">
        <text>a 5,6-dihydrouridine in mRNA + NAD(+) = a uridine in mRNA + NADH + H(+)</text>
        <dbReference type="Rhea" id="RHEA:69851"/>
        <dbReference type="Rhea" id="RHEA-COMP:14658"/>
        <dbReference type="Rhea" id="RHEA-COMP:17789"/>
        <dbReference type="ChEBI" id="CHEBI:15378"/>
        <dbReference type="ChEBI" id="CHEBI:57540"/>
        <dbReference type="ChEBI" id="CHEBI:57945"/>
        <dbReference type="ChEBI" id="CHEBI:65315"/>
        <dbReference type="ChEBI" id="CHEBI:74443"/>
    </reaction>
    <physiologicalReaction direction="right-to-left" evidence="14">
        <dbReference type="Rhea" id="RHEA:69853"/>
    </physiologicalReaction>
</comment>
<proteinExistence type="inferred from homology"/>
<evidence type="ECO:0000256" key="10">
    <source>
        <dbReference type="ARBA" id="ARBA00038890"/>
    </source>
</evidence>
<keyword evidence="2" id="KW-0285">Flavoprotein</keyword>
<dbReference type="PROSITE" id="PS01136">
    <property type="entry name" value="UPF0034"/>
    <property type="match status" value="1"/>
</dbReference>
<evidence type="ECO:0000256" key="18">
    <source>
        <dbReference type="SAM" id="MobiDB-lite"/>
    </source>
</evidence>
<comment type="catalytic activity">
    <reaction evidence="13">
        <text>5,6-dihydrouridine(16) in tRNA + NADP(+) = uridine(16) in tRNA + NADPH + H(+)</text>
        <dbReference type="Rhea" id="RHEA:53376"/>
        <dbReference type="Rhea" id="RHEA-COMP:13543"/>
        <dbReference type="Rhea" id="RHEA-COMP:13544"/>
        <dbReference type="ChEBI" id="CHEBI:15378"/>
        <dbReference type="ChEBI" id="CHEBI:57783"/>
        <dbReference type="ChEBI" id="CHEBI:58349"/>
        <dbReference type="ChEBI" id="CHEBI:65315"/>
        <dbReference type="ChEBI" id="CHEBI:74443"/>
        <dbReference type="EC" id="1.3.1.88"/>
    </reaction>
    <physiologicalReaction direction="right-to-left" evidence="13">
        <dbReference type="Rhea" id="RHEA:53378"/>
    </physiologicalReaction>
</comment>
<dbReference type="AlphaFoldDB" id="A0A136JKD3"/>
<feature type="region of interest" description="Disordered" evidence="18">
    <location>
        <begin position="488"/>
        <end position="534"/>
    </location>
</feature>
<organism evidence="20 21">
    <name type="scientific">Microdochium bolleyi</name>
    <dbReference type="NCBI Taxonomy" id="196109"/>
    <lineage>
        <taxon>Eukaryota</taxon>
        <taxon>Fungi</taxon>
        <taxon>Dikarya</taxon>
        <taxon>Ascomycota</taxon>
        <taxon>Pezizomycotina</taxon>
        <taxon>Sordariomycetes</taxon>
        <taxon>Xylariomycetidae</taxon>
        <taxon>Xylariales</taxon>
        <taxon>Microdochiaceae</taxon>
        <taxon>Microdochium</taxon>
    </lineage>
</organism>
<evidence type="ECO:0000256" key="8">
    <source>
        <dbReference type="ARBA" id="ARBA00023027"/>
    </source>
</evidence>
<evidence type="ECO:0000256" key="1">
    <source>
        <dbReference type="ARBA" id="ARBA00001917"/>
    </source>
</evidence>
<evidence type="ECO:0000256" key="2">
    <source>
        <dbReference type="ARBA" id="ARBA00022630"/>
    </source>
</evidence>
<comment type="cofactor">
    <cofactor evidence="1">
        <name>FMN</name>
        <dbReference type="ChEBI" id="CHEBI:58210"/>
    </cofactor>
</comment>
<evidence type="ECO:0000256" key="11">
    <source>
        <dbReference type="ARBA" id="ARBA00045934"/>
    </source>
</evidence>
<evidence type="ECO:0000256" key="13">
    <source>
        <dbReference type="ARBA" id="ARBA00047652"/>
    </source>
</evidence>
<feature type="compositionally biased region" description="Low complexity" evidence="18">
    <location>
        <begin position="384"/>
        <end position="409"/>
    </location>
</feature>
<comment type="catalytic activity">
    <reaction evidence="15">
        <text>5,6-dihydrouridine(16) in tRNA + NAD(+) = uridine(16) in tRNA + NADH + H(+)</text>
        <dbReference type="Rhea" id="RHEA:53380"/>
        <dbReference type="Rhea" id="RHEA-COMP:13543"/>
        <dbReference type="Rhea" id="RHEA-COMP:13544"/>
        <dbReference type="ChEBI" id="CHEBI:15378"/>
        <dbReference type="ChEBI" id="CHEBI:57540"/>
        <dbReference type="ChEBI" id="CHEBI:57945"/>
        <dbReference type="ChEBI" id="CHEBI:65315"/>
        <dbReference type="ChEBI" id="CHEBI:74443"/>
        <dbReference type="EC" id="1.3.1.88"/>
    </reaction>
    <physiologicalReaction direction="right-to-left" evidence="15">
        <dbReference type="Rhea" id="RHEA:53382"/>
    </physiologicalReaction>
</comment>
<dbReference type="GO" id="GO:0006397">
    <property type="term" value="P:mRNA processing"/>
    <property type="evidence" value="ECO:0007669"/>
    <property type="project" value="UniProtKB-KW"/>
</dbReference>
<dbReference type="EMBL" id="KQ964245">
    <property type="protein sequence ID" value="KXJ97596.1"/>
    <property type="molecule type" value="Genomic_DNA"/>
</dbReference>
<keyword evidence="6" id="KW-0521">NADP</keyword>
<dbReference type="GO" id="GO:0050660">
    <property type="term" value="F:flavin adenine dinucleotide binding"/>
    <property type="evidence" value="ECO:0007669"/>
    <property type="project" value="InterPro"/>
</dbReference>
<dbReference type="Gene3D" id="3.20.20.70">
    <property type="entry name" value="Aldolase class I"/>
    <property type="match status" value="1"/>
</dbReference>
<feature type="region of interest" description="Disordered" evidence="18">
    <location>
        <begin position="360"/>
        <end position="413"/>
    </location>
</feature>
<dbReference type="PANTHER" id="PTHR11082:SF5">
    <property type="entry name" value="TRNA-DIHYDROURIDINE(16_17) SYNTHASE [NAD(P)(+)]-LIKE"/>
    <property type="match status" value="1"/>
</dbReference>
<comment type="catalytic activity">
    <reaction evidence="17">
        <text>5,6-dihydrouridine(17) in tRNA + NADP(+) = uridine(17) in tRNA + NADPH + H(+)</text>
        <dbReference type="Rhea" id="RHEA:53368"/>
        <dbReference type="Rhea" id="RHEA-COMP:13541"/>
        <dbReference type="Rhea" id="RHEA-COMP:13542"/>
        <dbReference type="ChEBI" id="CHEBI:15378"/>
        <dbReference type="ChEBI" id="CHEBI:57783"/>
        <dbReference type="ChEBI" id="CHEBI:58349"/>
        <dbReference type="ChEBI" id="CHEBI:65315"/>
        <dbReference type="ChEBI" id="CHEBI:74443"/>
        <dbReference type="EC" id="1.3.1.88"/>
    </reaction>
    <physiologicalReaction direction="right-to-left" evidence="17">
        <dbReference type="Rhea" id="RHEA:53370"/>
    </physiologicalReaction>
</comment>
<keyword evidence="3" id="KW-0288">FMN</keyword>
<dbReference type="Proteomes" id="UP000070501">
    <property type="component" value="Unassembled WGS sequence"/>
</dbReference>
<feature type="compositionally biased region" description="Low complexity" evidence="18">
    <location>
        <begin position="580"/>
        <end position="615"/>
    </location>
</feature>
<evidence type="ECO:0000259" key="19">
    <source>
        <dbReference type="Pfam" id="PF01207"/>
    </source>
</evidence>
<evidence type="ECO:0000256" key="6">
    <source>
        <dbReference type="ARBA" id="ARBA00022857"/>
    </source>
</evidence>
<dbReference type="OrthoDB" id="272303at2759"/>
<comment type="function">
    <text evidence="11">Catalyzes the synthesis of dihydrouridine, a modified base found in the D-loop of most tRNAs. Specifically modifies U47 in cytoplasmic tRNAs. Catalyzes the synthesis of dihydrouridine in some mRNAs, thereby affecting their translation.</text>
</comment>
<feature type="domain" description="DUS-like FMN-binding" evidence="19">
    <location>
        <begin position="34"/>
        <end position="291"/>
    </location>
</feature>
<evidence type="ECO:0000256" key="12">
    <source>
        <dbReference type="ARBA" id="ARBA00047287"/>
    </source>
</evidence>
<dbReference type="EC" id="1.3.1.88" evidence="10"/>
<keyword evidence="7" id="KW-0560">Oxidoreductase</keyword>
<feature type="compositionally biased region" description="Basic and acidic residues" evidence="18">
    <location>
        <begin position="625"/>
        <end position="637"/>
    </location>
</feature>
<feature type="region of interest" description="Disordered" evidence="18">
    <location>
        <begin position="580"/>
        <end position="650"/>
    </location>
</feature>
<protein>
    <recommendedName>
        <fullName evidence="10">tRNA-dihydrouridine(16/17) synthase [NAD(P)(+)]</fullName>
        <ecNumber evidence="10">1.3.1.88</ecNumber>
    </recommendedName>
</protein>
<gene>
    <name evidence="20" type="ORF">Micbo1qcDRAFT_230206</name>
</gene>
<dbReference type="PANTHER" id="PTHR11082">
    <property type="entry name" value="TRNA-DIHYDROURIDINE SYNTHASE"/>
    <property type="match status" value="1"/>
</dbReference>
<dbReference type="GO" id="GO:0017150">
    <property type="term" value="F:tRNA dihydrouridine synthase activity"/>
    <property type="evidence" value="ECO:0007669"/>
    <property type="project" value="InterPro"/>
</dbReference>
<name>A0A136JKD3_9PEZI</name>
<dbReference type="SUPFAM" id="SSF51395">
    <property type="entry name" value="FMN-linked oxidoreductases"/>
    <property type="match status" value="1"/>
</dbReference>
<evidence type="ECO:0000256" key="14">
    <source>
        <dbReference type="ARBA" id="ARBA00048342"/>
    </source>
</evidence>
<evidence type="ECO:0000256" key="7">
    <source>
        <dbReference type="ARBA" id="ARBA00023002"/>
    </source>
</evidence>
<evidence type="ECO:0000256" key="16">
    <source>
        <dbReference type="ARBA" id="ARBA00049447"/>
    </source>
</evidence>
<reference evidence="21" key="1">
    <citation type="submission" date="2016-02" db="EMBL/GenBank/DDBJ databases">
        <title>Draft genome sequence of Microdochium bolleyi, a fungal endophyte of beachgrass.</title>
        <authorList>
            <consortium name="DOE Joint Genome Institute"/>
            <person name="David A.S."/>
            <person name="May G."/>
            <person name="Haridas S."/>
            <person name="Lim J."/>
            <person name="Wang M."/>
            <person name="Labutti K."/>
            <person name="Lipzen A."/>
            <person name="Barry K."/>
            <person name="Grigoriev I.V."/>
        </authorList>
    </citation>
    <scope>NUCLEOTIDE SEQUENCE [LARGE SCALE GENOMIC DNA]</scope>
    <source>
        <strain evidence="21">J235TASD1</strain>
    </source>
</reference>
<feature type="compositionally biased region" description="Low complexity" evidence="18">
    <location>
        <begin position="502"/>
        <end position="531"/>
    </location>
</feature>
<evidence type="ECO:0000256" key="3">
    <source>
        <dbReference type="ARBA" id="ARBA00022643"/>
    </source>
</evidence>
<evidence type="ECO:0000313" key="20">
    <source>
        <dbReference type="EMBL" id="KXJ97596.1"/>
    </source>
</evidence>
<evidence type="ECO:0000256" key="9">
    <source>
        <dbReference type="ARBA" id="ARBA00038313"/>
    </source>
</evidence>
<dbReference type="InterPro" id="IPR018517">
    <property type="entry name" value="tRNA_hU_synthase_CS"/>
</dbReference>
<comment type="catalytic activity">
    <reaction evidence="12">
        <text>5,6-dihydrouridine(17) in tRNA + NAD(+) = uridine(17) in tRNA + NADH + H(+)</text>
        <dbReference type="Rhea" id="RHEA:53372"/>
        <dbReference type="Rhea" id="RHEA-COMP:13541"/>
        <dbReference type="Rhea" id="RHEA-COMP:13542"/>
        <dbReference type="ChEBI" id="CHEBI:15378"/>
        <dbReference type="ChEBI" id="CHEBI:57540"/>
        <dbReference type="ChEBI" id="CHEBI:57945"/>
        <dbReference type="ChEBI" id="CHEBI:65315"/>
        <dbReference type="ChEBI" id="CHEBI:74443"/>
        <dbReference type="EC" id="1.3.1.88"/>
    </reaction>
    <physiologicalReaction direction="right-to-left" evidence="12">
        <dbReference type="Rhea" id="RHEA:53374"/>
    </physiologicalReaction>
</comment>
<evidence type="ECO:0000256" key="5">
    <source>
        <dbReference type="ARBA" id="ARBA00022694"/>
    </source>
</evidence>
<evidence type="ECO:0000256" key="17">
    <source>
        <dbReference type="ARBA" id="ARBA00049467"/>
    </source>
</evidence>
<dbReference type="InParanoid" id="A0A136JKD3"/>
<comment type="similarity">
    <text evidence="9">Belongs to the Dus family. Dus1 subfamily.</text>
</comment>
<keyword evidence="8" id="KW-0520">NAD</keyword>
<dbReference type="CDD" id="cd02801">
    <property type="entry name" value="DUS_like_FMN"/>
    <property type="match status" value="1"/>
</dbReference>
<comment type="catalytic activity">
    <reaction evidence="16">
        <text>a 5,6-dihydrouridine in mRNA + NADP(+) = a uridine in mRNA + NADPH + H(+)</text>
        <dbReference type="Rhea" id="RHEA:69855"/>
        <dbReference type="Rhea" id="RHEA-COMP:14658"/>
        <dbReference type="Rhea" id="RHEA-COMP:17789"/>
        <dbReference type="ChEBI" id="CHEBI:15378"/>
        <dbReference type="ChEBI" id="CHEBI:57783"/>
        <dbReference type="ChEBI" id="CHEBI:58349"/>
        <dbReference type="ChEBI" id="CHEBI:65315"/>
        <dbReference type="ChEBI" id="CHEBI:74443"/>
    </reaction>
    <physiologicalReaction direction="right-to-left" evidence="16">
        <dbReference type="Rhea" id="RHEA:69857"/>
    </physiologicalReaction>
</comment>
<evidence type="ECO:0000256" key="15">
    <source>
        <dbReference type="ARBA" id="ARBA00048934"/>
    </source>
</evidence>
<feature type="compositionally biased region" description="Basic and acidic residues" evidence="18">
    <location>
        <begin position="491"/>
        <end position="501"/>
    </location>
</feature>
<evidence type="ECO:0000256" key="4">
    <source>
        <dbReference type="ARBA" id="ARBA00022664"/>
    </source>
</evidence>
<sequence length="650" mass="70526">MTSTAGESPASAPARSFLRGRAFYESIGSPKFVVAPMVDQSEFAWRMLTRSFLTPEENSKTLAYTPMFHARLFGDTAKYRDQHLQAGITSDSGEPVLPTTPEAAATTRPYLDGNPTFDRPLFVQFCANDADHLLSAAKLAAPYCDAVDLNLGCPQGIARKGHYGSFLQEDQELIHKLIRTLHENLDVPVTAKIRILDNKENTLRYAQNVLSAGASIITVHGRRREQKGHLTGVADWEYIRHLRDNLPAETVIFANGNILEHGDIERCLAATGADAVMSAEGNLSDPAIFARPPPVGEEGREYWRGACSGEDGKTVVGGYRVDAVFRRYMDIMHRHVLGQEPPVRRPLFVVGDDESWLDETANGVDTSAEAAEEGPAKKKRKTDSNNNNNNQNNKNNKSAAAANNKRTSSPNLGAMRPHLFHLLRHFIALHTDIRDSLARCRAGDIDAAEAVLELVERRVARGLIDFERTRGESIREYMQCTAKPVKATAVVDEKEKEKEKQNGTNGTTQQQQQQQQQQQPEPQPTAPAAGESSLETVKACKRPWWVCQPIVRPLPAEALAKGSIKLSKKQQKALSASASAAAATGTGTPNGDGTTIVISGASSDAATPSPAAGGSESDATLPKADGVDGIREPKMDPKQLGLVSDDLVCG</sequence>
<dbReference type="InterPro" id="IPR035587">
    <property type="entry name" value="DUS-like_FMN-bd"/>
</dbReference>
<dbReference type="Pfam" id="PF01207">
    <property type="entry name" value="Dus"/>
    <property type="match status" value="1"/>
</dbReference>
<keyword evidence="21" id="KW-1185">Reference proteome</keyword>
<dbReference type="STRING" id="196109.A0A136JKD3"/>
<keyword evidence="4" id="KW-0507">mRNA processing</keyword>
<dbReference type="InterPro" id="IPR013785">
    <property type="entry name" value="Aldolase_TIM"/>
</dbReference>
<keyword evidence="5" id="KW-0819">tRNA processing</keyword>
<accession>A0A136JKD3</accession>
<evidence type="ECO:0000313" key="21">
    <source>
        <dbReference type="Proteomes" id="UP000070501"/>
    </source>
</evidence>